<dbReference type="Pfam" id="PF00512">
    <property type="entry name" value="HisKA"/>
    <property type="match status" value="1"/>
</dbReference>
<proteinExistence type="predicted"/>
<dbReference type="InterPro" id="IPR050428">
    <property type="entry name" value="TCS_sensor_his_kinase"/>
</dbReference>
<dbReference type="CDD" id="cd06225">
    <property type="entry name" value="HAMP"/>
    <property type="match status" value="1"/>
</dbReference>
<dbReference type="EC" id="2.7.13.3" evidence="4"/>
<dbReference type="SUPFAM" id="SSF47384">
    <property type="entry name" value="Homodimeric domain of signal transducing histidine kinase"/>
    <property type="match status" value="1"/>
</dbReference>
<dbReference type="InterPro" id="IPR003660">
    <property type="entry name" value="HAMP_dom"/>
</dbReference>
<keyword evidence="9 13" id="KW-1133">Transmembrane helix</keyword>
<evidence type="ECO:0000259" key="15">
    <source>
        <dbReference type="PROSITE" id="PS50885"/>
    </source>
</evidence>
<dbReference type="CDD" id="cd00082">
    <property type="entry name" value="HisKA"/>
    <property type="match status" value="1"/>
</dbReference>
<dbReference type="PROSITE" id="PS50885">
    <property type="entry name" value="HAMP"/>
    <property type="match status" value="1"/>
</dbReference>
<feature type="domain" description="HAMP" evidence="15">
    <location>
        <begin position="167"/>
        <end position="220"/>
    </location>
</feature>
<gene>
    <name evidence="16" type="ORF">GMA10_06435</name>
</gene>
<protein>
    <recommendedName>
        <fullName evidence="4">histidine kinase</fullName>
        <ecNumber evidence="4">2.7.13.3</ecNumber>
    </recommendedName>
</protein>
<evidence type="ECO:0000259" key="14">
    <source>
        <dbReference type="PROSITE" id="PS50109"/>
    </source>
</evidence>
<keyword evidence="7 13" id="KW-0812">Transmembrane</keyword>
<accession>A0A7K1LIB2</accession>
<evidence type="ECO:0000256" key="8">
    <source>
        <dbReference type="ARBA" id="ARBA00022777"/>
    </source>
</evidence>
<dbReference type="GO" id="GO:0000155">
    <property type="term" value="F:phosphorelay sensor kinase activity"/>
    <property type="evidence" value="ECO:0007669"/>
    <property type="project" value="InterPro"/>
</dbReference>
<dbReference type="Gene3D" id="1.10.287.130">
    <property type="match status" value="1"/>
</dbReference>
<feature type="domain" description="Histidine kinase" evidence="14">
    <location>
        <begin position="235"/>
        <end position="459"/>
    </location>
</feature>
<evidence type="ECO:0000256" key="9">
    <source>
        <dbReference type="ARBA" id="ARBA00022989"/>
    </source>
</evidence>
<dbReference type="SUPFAM" id="SSF55874">
    <property type="entry name" value="ATPase domain of HSP90 chaperone/DNA topoisomerase II/histidine kinase"/>
    <property type="match status" value="1"/>
</dbReference>
<evidence type="ECO:0000256" key="2">
    <source>
        <dbReference type="ARBA" id="ARBA00001968"/>
    </source>
</evidence>
<dbReference type="CDD" id="cd00075">
    <property type="entry name" value="HATPase"/>
    <property type="match status" value="1"/>
</dbReference>
<keyword evidence="6" id="KW-0808">Transferase</keyword>
<dbReference type="PRINTS" id="PR00344">
    <property type="entry name" value="BCTRLSENSOR"/>
</dbReference>
<dbReference type="InterPro" id="IPR036890">
    <property type="entry name" value="HATPase_C_sf"/>
</dbReference>
<dbReference type="InterPro" id="IPR003594">
    <property type="entry name" value="HATPase_dom"/>
</dbReference>
<dbReference type="FunFam" id="3.30.565.10:FF:000006">
    <property type="entry name" value="Sensor histidine kinase WalK"/>
    <property type="match status" value="1"/>
</dbReference>
<dbReference type="SMART" id="SM00387">
    <property type="entry name" value="HATPase_c"/>
    <property type="match status" value="1"/>
</dbReference>
<dbReference type="AlphaFoldDB" id="A0A7K1LIB2"/>
<dbReference type="FunFam" id="1.10.287.130:FF:000001">
    <property type="entry name" value="Two-component sensor histidine kinase"/>
    <property type="match status" value="1"/>
</dbReference>
<dbReference type="SMART" id="SM00304">
    <property type="entry name" value="HAMP"/>
    <property type="match status" value="1"/>
</dbReference>
<evidence type="ECO:0000256" key="12">
    <source>
        <dbReference type="SAM" id="MobiDB-lite"/>
    </source>
</evidence>
<evidence type="ECO:0000256" key="3">
    <source>
        <dbReference type="ARBA" id="ARBA00004236"/>
    </source>
</evidence>
<evidence type="ECO:0000256" key="13">
    <source>
        <dbReference type="SAM" id="Phobius"/>
    </source>
</evidence>
<name>A0A7K1LIB2_9MICC</name>
<keyword evidence="11 13" id="KW-0472">Membrane</keyword>
<evidence type="ECO:0000256" key="10">
    <source>
        <dbReference type="ARBA" id="ARBA00023012"/>
    </source>
</evidence>
<feature type="transmembrane region" description="Helical" evidence="13">
    <location>
        <begin position="142"/>
        <end position="166"/>
    </location>
</feature>
<dbReference type="Pfam" id="PF00672">
    <property type="entry name" value="HAMP"/>
    <property type="match status" value="1"/>
</dbReference>
<evidence type="ECO:0000256" key="4">
    <source>
        <dbReference type="ARBA" id="ARBA00012438"/>
    </source>
</evidence>
<dbReference type="OrthoDB" id="9786919at2"/>
<sequence length="476" mass="50857">MLTGLLLALAIAVTSLVAISALRGQLVQQIDTEMKSSSSSLTKYLGNDKAVSSNGPGFRYSAYLMDSDGNLVSSIVADDGNSSPRLNGWNHDNGMRYNGQGLTVPSNNGDTEWRILPLATDDSGYTVIIATPLTQTNAVVTLVGLLTLAFGLATLAAAAALAWVLVTRAFEPLTRVERTAARIAAGDLSQRIERHDPRTEIGQLSLSLNVMLTRIEESFDAQKRSEVKMRRFVGDASHELRTPLVSIRGYSELYRHGALQTDEDVAKAMSRIEAESKRMGQLVEDLLMLARIDERRAMEMTQVDLLNLANDAAGDAAASAPEREIAVVGLDSGPGLPAPVLGDESRLRQVLANLVTNALRYTPEGTPIELAVGSRPGIDGQFLSVVKVVDHGPGIQGEEMQKVFERFYRSDESRARDTGGTGLGLAIVAAIIAQHNGSVRVEESPGGGATMVVQVPQHAPEAEDGTAHPQTGEIPS</sequence>
<dbReference type="RefSeq" id="WP_129315103.1">
    <property type="nucleotide sequence ID" value="NZ_CP197643.1"/>
</dbReference>
<keyword evidence="10" id="KW-0902">Two-component regulatory system</keyword>
<dbReference type="Pfam" id="PF02518">
    <property type="entry name" value="HATPase_c"/>
    <property type="match status" value="1"/>
</dbReference>
<dbReference type="InterPro" id="IPR003661">
    <property type="entry name" value="HisK_dim/P_dom"/>
</dbReference>
<keyword evidence="17" id="KW-1185">Reference proteome</keyword>
<dbReference type="GO" id="GO:0005509">
    <property type="term" value="F:calcium ion binding"/>
    <property type="evidence" value="ECO:0007669"/>
    <property type="project" value="UniProtKB-ARBA"/>
</dbReference>
<dbReference type="Proteomes" id="UP000462152">
    <property type="component" value="Unassembled WGS sequence"/>
</dbReference>
<dbReference type="EMBL" id="WOGT01000003">
    <property type="protein sequence ID" value="MUN54850.1"/>
    <property type="molecule type" value="Genomic_DNA"/>
</dbReference>
<evidence type="ECO:0000256" key="11">
    <source>
        <dbReference type="ARBA" id="ARBA00023136"/>
    </source>
</evidence>
<evidence type="ECO:0000256" key="6">
    <source>
        <dbReference type="ARBA" id="ARBA00022679"/>
    </source>
</evidence>
<comment type="caution">
    <text evidence="16">The sequence shown here is derived from an EMBL/GenBank/DDBJ whole genome shotgun (WGS) entry which is preliminary data.</text>
</comment>
<dbReference type="GO" id="GO:0005886">
    <property type="term" value="C:plasma membrane"/>
    <property type="evidence" value="ECO:0007669"/>
    <property type="project" value="UniProtKB-SubCell"/>
</dbReference>
<comment type="catalytic activity">
    <reaction evidence="1">
        <text>ATP + protein L-histidine = ADP + protein N-phospho-L-histidine.</text>
        <dbReference type="EC" id="2.7.13.3"/>
    </reaction>
</comment>
<dbReference type="InterPro" id="IPR004358">
    <property type="entry name" value="Sig_transdc_His_kin-like_C"/>
</dbReference>
<dbReference type="PROSITE" id="PS50109">
    <property type="entry name" value="HIS_KIN"/>
    <property type="match status" value="1"/>
</dbReference>
<dbReference type="Gene3D" id="6.10.340.10">
    <property type="match status" value="1"/>
</dbReference>
<dbReference type="PANTHER" id="PTHR45436:SF5">
    <property type="entry name" value="SENSOR HISTIDINE KINASE TRCS"/>
    <property type="match status" value="1"/>
</dbReference>
<dbReference type="SUPFAM" id="SSF158472">
    <property type="entry name" value="HAMP domain-like"/>
    <property type="match status" value="1"/>
</dbReference>
<comment type="cofactor">
    <cofactor evidence="2">
        <name>a divalent metal cation</name>
        <dbReference type="ChEBI" id="CHEBI:60240"/>
    </cofactor>
</comment>
<dbReference type="InterPro" id="IPR005467">
    <property type="entry name" value="His_kinase_dom"/>
</dbReference>
<dbReference type="Gene3D" id="3.30.565.10">
    <property type="entry name" value="Histidine kinase-like ATPase, C-terminal domain"/>
    <property type="match status" value="1"/>
</dbReference>
<comment type="subcellular location">
    <subcellularLocation>
        <location evidence="3">Cell membrane</location>
    </subcellularLocation>
</comment>
<evidence type="ECO:0000256" key="7">
    <source>
        <dbReference type="ARBA" id="ARBA00022692"/>
    </source>
</evidence>
<dbReference type="SMART" id="SM00388">
    <property type="entry name" value="HisKA"/>
    <property type="match status" value="1"/>
</dbReference>
<feature type="region of interest" description="Disordered" evidence="12">
    <location>
        <begin position="456"/>
        <end position="476"/>
    </location>
</feature>
<evidence type="ECO:0000256" key="5">
    <source>
        <dbReference type="ARBA" id="ARBA00022553"/>
    </source>
</evidence>
<reference evidence="16 17" key="1">
    <citation type="submission" date="2019-12" db="EMBL/GenBank/DDBJ databases">
        <authorList>
            <person name="Li J."/>
            <person name="Shi Y."/>
            <person name="Xu G."/>
            <person name="Xiao D."/>
            <person name="Ran X."/>
        </authorList>
    </citation>
    <scope>NUCLEOTIDE SEQUENCE [LARGE SCALE GENOMIC DNA]</scope>
    <source>
        <strain evidence="16 17">JCM 15915</strain>
    </source>
</reference>
<evidence type="ECO:0000256" key="1">
    <source>
        <dbReference type="ARBA" id="ARBA00000085"/>
    </source>
</evidence>
<keyword evidence="8" id="KW-0418">Kinase</keyword>
<evidence type="ECO:0000313" key="16">
    <source>
        <dbReference type="EMBL" id="MUN54850.1"/>
    </source>
</evidence>
<evidence type="ECO:0000313" key="17">
    <source>
        <dbReference type="Proteomes" id="UP000462152"/>
    </source>
</evidence>
<dbReference type="PANTHER" id="PTHR45436">
    <property type="entry name" value="SENSOR HISTIDINE KINASE YKOH"/>
    <property type="match status" value="1"/>
</dbReference>
<dbReference type="InterPro" id="IPR036097">
    <property type="entry name" value="HisK_dim/P_sf"/>
</dbReference>
<organism evidence="16 17">
    <name type="scientific">Rothia koreensis</name>
    <dbReference type="NCBI Taxonomy" id="592378"/>
    <lineage>
        <taxon>Bacteria</taxon>
        <taxon>Bacillati</taxon>
        <taxon>Actinomycetota</taxon>
        <taxon>Actinomycetes</taxon>
        <taxon>Micrococcales</taxon>
        <taxon>Micrococcaceae</taxon>
        <taxon>Rothia</taxon>
    </lineage>
</organism>
<keyword evidence="5" id="KW-0597">Phosphoprotein</keyword>